<gene>
    <name evidence="2" type="ORF">M979_1425</name>
</gene>
<reference evidence="2 3" key="1">
    <citation type="submission" date="2016-04" db="EMBL/GenBank/DDBJ databases">
        <title>ATOL: Assembling a taxonomically balanced genome-scale reconstruction of the evolutionary history of the Enterobacteriaceae.</title>
        <authorList>
            <person name="Plunkett G.III."/>
            <person name="Neeno-Eckwall E.C."/>
            <person name="Glasner J.D."/>
            <person name="Perna N.T."/>
        </authorList>
    </citation>
    <scope>NUCLEOTIDE SEQUENCE [LARGE SCALE GENOMIC DNA]</scope>
    <source>
        <strain evidence="2 3">ATCC 51607</strain>
    </source>
</reference>
<evidence type="ECO:0000313" key="3">
    <source>
        <dbReference type="Proteomes" id="UP000078286"/>
    </source>
</evidence>
<feature type="compositionally biased region" description="Basic and acidic residues" evidence="1">
    <location>
        <begin position="14"/>
        <end position="26"/>
    </location>
</feature>
<name>A0A1B7HTS5_9ENTR</name>
<feature type="compositionally biased region" description="Polar residues" evidence="1">
    <location>
        <begin position="1"/>
        <end position="13"/>
    </location>
</feature>
<dbReference type="Proteomes" id="UP000078286">
    <property type="component" value="Unassembled WGS sequence"/>
</dbReference>
<dbReference type="RefSeq" id="WP_064554272.1">
    <property type="nucleotide sequence ID" value="NZ_LXEO01000016.1"/>
</dbReference>
<keyword evidence="3" id="KW-1185">Reference proteome</keyword>
<evidence type="ECO:0000256" key="1">
    <source>
        <dbReference type="SAM" id="MobiDB-lite"/>
    </source>
</evidence>
<sequence>MTTLAQTQVQKSVRQQDEKPQQEAKSGEVQVPESWQLTQQQKDFIDLFSTDEHDEHIEQ</sequence>
<dbReference type="AlphaFoldDB" id="A0A1B7HTS5"/>
<proteinExistence type="predicted"/>
<feature type="region of interest" description="Disordered" evidence="1">
    <location>
        <begin position="1"/>
        <end position="35"/>
    </location>
</feature>
<accession>A0A1B7HTS5</accession>
<protein>
    <submittedName>
        <fullName evidence="2">Uncharacterized protein</fullName>
    </submittedName>
</protein>
<organism evidence="2 3">
    <name type="scientific">Buttiauxella noackiae ATCC 51607</name>
    <dbReference type="NCBI Taxonomy" id="1354255"/>
    <lineage>
        <taxon>Bacteria</taxon>
        <taxon>Pseudomonadati</taxon>
        <taxon>Pseudomonadota</taxon>
        <taxon>Gammaproteobacteria</taxon>
        <taxon>Enterobacterales</taxon>
        <taxon>Enterobacteriaceae</taxon>
        <taxon>Buttiauxella</taxon>
    </lineage>
</organism>
<dbReference type="PATRIC" id="fig|1354255.3.peg.1470"/>
<evidence type="ECO:0000313" key="2">
    <source>
        <dbReference type="EMBL" id="OAT19068.1"/>
    </source>
</evidence>
<dbReference type="EMBL" id="LXEO01000016">
    <property type="protein sequence ID" value="OAT19068.1"/>
    <property type="molecule type" value="Genomic_DNA"/>
</dbReference>
<comment type="caution">
    <text evidence="2">The sequence shown here is derived from an EMBL/GenBank/DDBJ whole genome shotgun (WGS) entry which is preliminary data.</text>
</comment>